<dbReference type="Gene3D" id="3.40.50.150">
    <property type="entry name" value="Vaccinia Virus protein VP39"/>
    <property type="match status" value="1"/>
</dbReference>
<comment type="caution">
    <text evidence="1">The sequence shown here is derived from an EMBL/GenBank/DDBJ whole genome shotgun (WGS) entry which is preliminary data.</text>
</comment>
<keyword evidence="1" id="KW-0808">Transferase</keyword>
<reference evidence="1" key="1">
    <citation type="journal article" date="2012" name="Science">
        <title>Fermentation, hydrogen, and sulfur metabolism in multiple uncultivated bacterial phyla.</title>
        <authorList>
            <person name="Wrighton K.C."/>
            <person name="Thomas B.C."/>
            <person name="Sharon I."/>
            <person name="Miller C.S."/>
            <person name="Castelle C.J."/>
            <person name="VerBerkmoes N.C."/>
            <person name="Wilkins M.J."/>
            <person name="Hettich R.L."/>
            <person name="Lipton M.S."/>
            <person name="Williams K.H."/>
            <person name="Long P.E."/>
            <person name="Banfield J.F."/>
        </authorList>
    </citation>
    <scope>NUCLEOTIDE SEQUENCE [LARGE SCALE GENOMIC DNA]</scope>
</reference>
<name>K2G804_9BACT</name>
<sequence>MKNKEFYNKYYWKERLYNDNSCFEWKLFKYLQKYNFSRHDFIADYVNNLWLDNKNILDLWCWEWAFFKLLKWNNNLYWLDIAGVRLQKINEWKYNIVEWDLDETFPFEDNFFDIITSMAVMEHIFSVEHHLLESYKVLKDNWTFILEVPNVAFLPNRIRLLFWNTPITWDWWEAWDDNHLHSFTKNDLKWYLEKFGFKVKKITWTWIFGKFRNWWPSLLCGDLIYICSKN</sequence>
<accession>K2G804</accession>
<dbReference type="GO" id="GO:0032259">
    <property type="term" value="P:methylation"/>
    <property type="evidence" value="ECO:0007669"/>
    <property type="project" value="UniProtKB-KW"/>
</dbReference>
<dbReference type="Pfam" id="PF13489">
    <property type="entry name" value="Methyltransf_23"/>
    <property type="match status" value="1"/>
</dbReference>
<protein>
    <submittedName>
        <fullName evidence="1">Methyltransferase</fullName>
    </submittedName>
</protein>
<dbReference type="InterPro" id="IPR029063">
    <property type="entry name" value="SAM-dependent_MTases_sf"/>
</dbReference>
<dbReference type="AlphaFoldDB" id="K2G804"/>
<organism evidence="1">
    <name type="scientific">uncultured bacterium</name>
    <name type="common">gcode 4</name>
    <dbReference type="NCBI Taxonomy" id="1234023"/>
    <lineage>
        <taxon>Bacteria</taxon>
        <taxon>environmental samples</taxon>
    </lineage>
</organism>
<gene>
    <name evidence="1" type="ORF">ACD_4C00393G0004</name>
</gene>
<dbReference type="EMBL" id="AMFJ01000909">
    <property type="protein sequence ID" value="EKE26184.1"/>
    <property type="molecule type" value="Genomic_DNA"/>
</dbReference>
<proteinExistence type="predicted"/>
<keyword evidence="1" id="KW-0489">Methyltransferase</keyword>
<dbReference type="GO" id="GO:0008168">
    <property type="term" value="F:methyltransferase activity"/>
    <property type="evidence" value="ECO:0007669"/>
    <property type="project" value="UniProtKB-KW"/>
</dbReference>
<evidence type="ECO:0000313" key="1">
    <source>
        <dbReference type="EMBL" id="EKE26184.1"/>
    </source>
</evidence>
<dbReference type="SUPFAM" id="SSF53335">
    <property type="entry name" value="S-adenosyl-L-methionine-dependent methyltransferases"/>
    <property type="match status" value="1"/>
</dbReference>